<dbReference type="NCBIfam" id="TIGR00666">
    <property type="entry name" value="PBP4"/>
    <property type="match status" value="1"/>
</dbReference>
<dbReference type="GO" id="GO:0000270">
    <property type="term" value="P:peptidoglycan metabolic process"/>
    <property type="evidence" value="ECO:0007669"/>
    <property type="project" value="TreeGrafter"/>
</dbReference>
<dbReference type="EC" id="3.4.16.4" evidence="3"/>
<keyword evidence="2 3" id="KW-0378">Hydrolase</keyword>
<dbReference type="InterPro" id="IPR012338">
    <property type="entry name" value="Beta-lactam/transpept-like"/>
</dbReference>
<proteinExistence type="inferred from homology"/>
<dbReference type="PRINTS" id="PR00922">
    <property type="entry name" value="DADACBPTASE3"/>
</dbReference>
<accession>A0A4Z0V796</accession>
<dbReference type="AlphaFoldDB" id="A0A4Z0V796"/>
<reference evidence="3 4" key="1">
    <citation type="submission" date="2019-02" db="EMBL/GenBank/DDBJ databases">
        <title>Isolation and identification of novel species under the genus Muribaculum.</title>
        <authorList>
            <person name="Miyake S."/>
            <person name="Ding Y."/>
            <person name="Low A."/>
            <person name="Soh M."/>
            <person name="Seedorf H."/>
        </authorList>
    </citation>
    <scope>NUCLEOTIDE SEQUENCE [LARGE SCALE GENOMIC DNA]</scope>
    <source>
        <strain evidence="3 4">TLL-A3</strain>
    </source>
</reference>
<dbReference type="Gene3D" id="3.40.710.10">
    <property type="entry name" value="DD-peptidase/beta-lactamase superfamily"/>
    <property type="match status" value="1"/>
</dbReference>
<dbReference type="EMBL" id="SJSA01000001">
    <property type="protein sequence ID" value="TGG40641.1"/>
    <property type="molecule type" value="Genomic_DNA"/>
</dbReference>
<sequence>MVMSRFLIAVALMLCTALRLVAFPLKVAGIDTMRTAVWIHDLRWGYDLVNANIDKSLIPASVMKTVTCASLLNLADSEERFLTVVSATGEVSDSVLNGNIVVKTVGDPTIESQYFDETKGFADSIAASLLRLGVRRVKGDVIIDESRFPDATTPPGWMAEDIPWYYGARLQGSNFRDNRFRLTLPSKKTVPEVPDLKFQFVKSKRRGVKVDRKDGSETMVVSGNMRRGFSETFSMPYPCKAMRAEILAVLGEAGISVDNGTVKDSCDETDIYVHRSPRFGDIMQSLMFRSDNLMAEGMLRAIAPGGTRRQAIEEVQAVWSMLGISAHGVNIVDGSGLSRDNRLTVRFLGEVSRHMLAEEFGNEYISLLPLAGYDGTMKSFLVDTPLEGRVAMKTGSMKGVQSYSGYLLDSEGKPTHLLVFMANGFRCSRAALKNDIQRLLLELFDVSLQGNLQESKE</sequence>
<organism evidence="3 4">
    <name type="scientific">Duncaniella freteri</name>
    <dbReference type="NCBI Taxonomy" id="2530391"/>
    <lineage>
        <taxon>Bacteria</taxon>
        <taxon>Pseudomonadati</taxon>
        <taxon>Bacteroidota</taxon>
        <taxon>Bacteroidia</taxon>
        <taxon>Bacteroidales</taxon>
        <taxon>Muribaculaceae</taxon>
        <taxon>Duncaniella</taxon>
    </lineage>
</organism>
<gene>
    <name evidence="3" type="primary">dacB</name>
    <name evidence="3" type="ORF">EZ315_08160</name>
</gene>
<comment type="similarity">
    <text evidence="1">Belongs to the peptidase S13 family.</text>
</comment>
<protein>
    <submittedName>
        <fullName evidence="3">D-alanyl-D-alanine carboxypeptidase/D-alanyl-D-alanine-endopeptidase</fullName>
        <ecNumber evidence="3">3.4.16.4</ecNumber>
    </submittedName>
</protein>
<dbReference type="GO" id="GO:0009002">
    <property type="term" value="F:serine-type D-Ala-D-Ala carboxypeptidase activity"/>
    <property type="evidence" value="ECO:0007669"/>
    <property type="project" value="UniProtKB-EC"/>
</dbReference>
<evidence type="ECO:0000313" key="3">
    <source>
        <dbReference type="EMBL" id="TGG40641.1"/>
    </source>
</evidence>
<dbReference type="GO" id="GO:0006508">
    <property type="term" value="P:proteolysis"/>
    <property type="evidence" value="ECO:0007669"/>
    <property type="project" value="InterPro"/>
</dbReference>
<dbReference type="SUPFAM" id="SSF56601">
    <property type="entry name" value="beta-lactamase/transpeptidase-like"/>
    <property type="match status" value="1"/>
</dbReference>
<comment type="caution">
    <text evidence="3">The sequence shown here is derived from an EMBL/GenBank/DDBJ whole genome shotgun (WGS) entry which is preliminary data.</text>
</comment>
<dbReference type="Pfam" id="PF02113">
    <property type="entry name" value="Peptidase_S13"/>
    <property type="match status" value="1"/>
</dbReference>
<keyword evidence="3" id="KW-0121">Carboxypeptidase</keyword>
<dbReference type="PANTHER" id="PTHR30023">
    <property type="entry name" value="D-ALANYL-D-ALANINE CARBOXYPEPTIDASE"/>
    <property type="match status" value="1"/>
</dbReference>
<name>A0A4Z0V796_9BACT</name>
<keyword evidence="4" id="KW-1185">Reference proteome</keyword>
<keyword evidence="3" id="KW-0645">Protease</keyword>
<dbReference type="Gene3D" id="3.50.80.20">
    <property type="entry name" value="D-Ala-D-Ala carboxypeptidase C, peptidase S13"/>
    <property type="match status" value="1"/>
</dbReference>
<dbReference type="InterPro" id="IPR000667">
    <property type="entry name" value="Peptidase_S13"/>
</dbReference>
<evidence type="ECO:0000313" key="4">
    <source>
        <dbReference type="Proteomes" id="UP000297635"/>
    </source>
</evidence>
<evidence type="ECO:0000256" key="2">
    <source>
        <dbReference type="ARBA" id="ARBA00022801"/>
    </source>
</evidence>
<dbReference type="Proteomes" id="UP000297635">
    <property type="component" value="Unassembled WGS sequence"/>
</dbReference>
<evidence type="ECO:0000256" key="1">
    <source>
        <dbReference type="ARBA" id="ARBA00006096"/>
    </source>
</evidence>
<dbReference type="PANTHER" id="PTHR30023:SF0">
    <property type="entry name" value="PENICILLIN-SENSITIVE CARBOXYPEPTIDASE A"/>
    <property type="match status" value="1"/>
</dbReference>